<organism evidence="4 5">
    <name type="scientific">Strongyloides papillosus</name>
    <name type="common">Intestinal threadworm</name>
    <dbReference type="NCBI Taxonomy" id="174720"/>
    <lineage>
        <taxon>Eukaryota</taxon>
        <taxon>Metazoa</taxon>
        <taxon>Ecdysozoa</taxon>
        <taxon>Nematoda</taxon>
        <taxon>Chromadorea</taxon>
        <taxon>Rhabditida</taxon>
        <taxon>Tylenchina</taxon>
        <taxon>Panagrolaimomorpha</taxon>
        <taxon>Strongyloidoidea</taxon>
        <taxon>Strongyloididae</taxon>
        <taxon>Strongyloides</taxon>
    </lineage>
</organism>
<dbReference type="WBParaSite" id="SPAL_0001482000.1">
    <property type="protein sequence ID" value="SPAL_0001482000.1"/>
    <property type="gene ID" value="SPAL_0001482000"/>
</dbReference>
<reference evidence="5" key="1">
    <citation type="submission" date="2017-02" db="UniProtKB">
        <authorList>
            <consortium name="WormBaseParasite"/>
        </authorList>
    </citation>
    <scope>IDENTIFICATION</scope>
</reference>
<dbReference type="InterPro" id="IPR008139">
    <property type="entry name" value="SaposinB_dom"/>
</dbReference>
<evidence type="ECO:0000256" key="1">
    <source>
        <dbReference type="ARBA" id="ARBA00023157"/>
    </source>
</evidence>
<proteinExistence type="predicted"/>
<dbReference type="PROSITE" id="PS50015">
    <property type="entry name" value="SAP_B"/>
    <property type="match status" value="1"/>
</dbReference>
<protein>
    <submittedName>
        <fullName evidence="5">Saposin B-type domain-containing protein</fullName>
    </submittedName>
</protein>
<feature type="domain" description="Saposin B-type" evidence="3">
    <location>
        <begin position="21"/>
        <end position="104"/>
    </location>
</feature>
<keyword evidence="4" id="KW-1185">Reference proteome</keyword>
<feature type="signal peptide" evidence="2">
    <location>
        <begin position="1"/>
        <end position="18"/>
    </location>
</feature>
<evidence type="ECO:0000313" key="4">
    <source>
        <dbReference type="Proteomes" id="UP000046392"/>
    </source>
</evidence>
<sequence length="107" mass="12212">MKFLVFFLLSLNVLLTCQEQEYFLCNTCTNLFDDMRKILTYQDGIKTTNDMAVICHKIASKKGYFYSACKTLALHVVDIMNIKKVDLKDTTSFCSDLGLCPKNDSAF</sequence>
<feature type="chain" id="PRO_5005895652" evidence="2">
    <location>
        <begin position="19"/>
        <end position="107"/>
    </location>
</feature>
<keyword evidence="1" id="KW-1015">Disulfide bond</keyword>
<evidence type="ECO:0000256" key="2">
    <source>
        <dbReference type="SAM" id="SignalP"/>
    </source>
</evidence>
<accession>A0A0N5CA97</accession>
<name>A0A0N5CA97_STREA</name>
<keyword evidence="2" id="KW-0732">Signal</keyword>
<dbReference type="AlphaFoldDB" id="A0A0N5CA97"/>
<evidence type="ECO:0000259" key="3">
    <source>
        <dbReference type="PROSITE" id="PS50015"/>
    </source>
</evidence>
<evidence type="ECO:0000313" key="5">
    <source>
        <dbReference type="WBParaSite" id="SPAL_0001482000.1"/>
    </source>
</evidence>
<dbReference type="Proteomes" id="UP000046392">
    <property type="component" value="Unplaced"/>
</dbReference>
<dbReference type="Gene3D" id="1.10.225.10">
    <property type="entry name" value="Saposin-like"/>
    <property type="match status" value="1"/>
</dbReference>